<organism evidence="2">
    <name type="scientific">viral metagenome</name>
    <dbReference type="NCBI Taxonomy" id="1070528"/>
    <lineage>
        <taxon>unclassified sequences</taxon>
        <taxon>metagenomes</taxon>
        <taxon>organismal metagenomes</taxon>
    </lineage>
</organism>
<accession>A0A6C0LNH0</accession>
<dbReference type="InterPro" id="IPR001173">
    <property type="entry name" value="Glyco_trans_2-like"/>
</dbReference>
<dbReference type="EMBL" id="MN740533">
    <property type="protein sequence ID" value="QHU31910.1"/>
    <property type="molecule type" value="Genomic_DNA"/>
</dbReference>
<reference evidence="2" key="1">
    <citation type="journal article" date="2020" name="Nature">
        <title>Giant virus diversity and host interactions through global metagenomics.</title>
        <authorList>
            <person name="Schulz F."/>
            <person name="Roux S."/>
            <person name="Paez-Espino D."/>
            <person name="Jungbluth S."/>
            <person name="Walsh D.A."/>
            <person name="Denef V.J."/>
            <person name="McMahon K.D."/>
            <person name="Konstantinidis K.T."/>
            <person name="Eloe-Fadrosh E.A."/>
            <person name="Kyrpides N.C."/>
            <person name="Woyke T."/>
        </authorList>
    </citation>
    <scope>NUCLEOTIDE SEQUENCE</scope>
    <source>
        <strain evidence="2">GVMAG-M-3300027963-41</strain>
    </source>
</reference>
<name>A0A6C0LNH0_9ZZZZ</name>
<sequence>MKIHLFITHYNSIQYLQKCLTSIFSQTVSIPFQAVLVDDATFEPYIIDLLSDWSKKEPERLVIIRNTEHLGKGVNLFKCLDAANCEPEDIICVLDGDDWLASPYSLQTVVECYQTTKCWVTYGSYRCSNGNLDYFTTPLKTEHYESEKNGRGFRECRWVFSHLFTAKAFLWFKLPRDINMFNGKQGMFAADQVFNLPIAEMAGSARIQNIDKVLMIYNNENPINEDKIDFEEQCSIDQQNRQRAAFVQFKLS</sequence>
<feature type="domain" description="Glycosyltransferase 2-like" evidence="1">
    <location>
        <begin position="6"/>
        <end position="156"/>
    </location>
</feature>
<dbReference type="Pfam" id="PF00535">
    <property type="entry name" value="Glycos_transf_2"/>
    <property type="match status" value="1"/>
</dbReference>
<dbReference type="AlphaFoldDB" id="A0A6C0LNH0"/>
<dbReference type="CDD" id="cd00761">
    <property type="entry name" value="Glyco_tranf_GTA_type"/>
    <property type="match status" value="1"/>
</dbReference>
<evidence type="ECO:0000259" key="1">
    <source>
        <dbReference type="Pfam" id="PF00535"/>
    </source>
</evidence>
<proteinExistence type="predicted"/>
<dbReference type="SUPFAM" id="SSF53448">
    <property type="entry name" value="Nucleotide-diphospho-sugar transferases"/>
    <property type="match status" value="1"/>
</dbReference>
<protein>
    <recommendedName>
        <fullName evidence="1">Glycosyltransferase 2-like domain-containing protein</fullName>
    </recommendedName>
</protein>
<evidence type="ECO:0000313" key="2">
    <source>
        <dbReference type="EMBL" id="QHU31910.1"/>
    </source>
</evidence>
<dbReference type="InterPro" id="IPR029044">
    <property type="entry name" value="Nucleotide-diphossugar_trans"/>
</dbReference>
<dbReference type="Gene3D" id="3.90.550.10">
    <property type="entry name" value="Spore Coat Polysaccharide Biosynthesis Protein SpsA, Chain A"/>
    <property type="match status" value="1"/>
</dbReference>